<dbReference type="Proteomes" id="UP000320523">
    <property type="component" value="Unassembled WGS sequence"/>
</dbReference>
<reference evidence="1 2" key="1">
    <citation type="submission" date="2019-01" db="EMBL/GenBank/DDBJ databases">
        <title>Coherence of Microcystis species and biogeography revealed through population genomics.</title>
        <authorList>
            <person name="Perez-Carrascal O.M."/>
            <person name="Terrat Y."/>
            <person name="Giani A."/>
            <person name="Fortin N."/>
            <person name="Tromas N."/>
            <person name="Shapiro B.J."/>
        </authorList>
    </citation>
    <scope>NUCLEOTIDE SEQUENCE [LARGE SCALE GENOMIC DNA]</scope>
    <source>
        <strain evidence="1">Mw_QC_S_20081001_S30D</strain>
    </source>
</reference>
<dbReference type="AlphaFoldDB" id="A0A552JVY6"/>
<gene>
    <name evidence="1" type="ORF">EWV75_04620</name>
</gene>
<accession>A0A552JVY6</accession>
<name>A0A552JVY6_9CHRO</name>
<proteinExistence type="predicted"/>
<evidence type="ECO:0000313" key="1">
    <source>
        <dbReference type="EMBL" id="TRU99674.1"/>
    </source>
</evidence>
<organism evidence="1 2">
    <name type="scientific">Microcystis wesenbergii Mw_QC_S_20081001_S30D</name>
    <dbReference type="NCBI Taxonomy" id="2486245"/>
    <lineage>
        <taxon>Bacteria</taxon>
        <taxon>Bacillati</taxon>
        <taxon>Cyanobacteriota</taxon>
        <taxon>Cyanophyceae</taxon>
        <taxon>Oscillatoriophycideae</taxon>
        <taxon>Chroococcales</taxon>
        <taxon>Microcystaceae</taxon>
        <taxon>Microcystis</taxon>
    </lineage>
</organism>
<dbReference type="EMBL" id="SFAT01000050">
    <property type="protein sequence ID" value="TRU99674.1"/>
    <property type="molecule type" value="Genomic_DNA"/>
</dbReference>
<evidence type="ECO:0000313" key="2">
    <source>
        <dbReference type="Proteomes" id="UP000320523"/>
    </source>
</evidence>
<protein>
    <submittedName>
        <fullName evidence="1">Uncharacterized protein</fullName>
    </submittedName>
</protein>
<sequence length="87" mass="9775">MHLIKVNYLLKLVITSGFITQCKPLGGRTPQTPERISFSVGCLQAAADTKSVEYMLHIRIGTHARGTHAKGRINNQFLITRFSMIYL</sequence>
<comment type="caution">
    <text evidence="1">The sequence shown here is derived from an EMBL/GenBank/DDBJ whole genome shotgun (WGS) entry which is preliminary data.</text>
</comment>